<dbReference type="PANTHER" id="PTHR43567">
    <property type="entry name" value="FLAVOREDOXIN-RELATED-RELATED"/>
    <property type="match status" value="1"/>
</dbReference>
<dbReference type="InterPro" id="IPR012349">
    <property type="entry name" value="Split_barrel_FMN-bd"/>
</dbReference>
<dbReference type="SUPFAM" id="SSF50475">
    <property type="entry name" value="FMN-binding split barrel"/>
    <property type="match status" value="1"/>
</dbReference>
<evidence type="ECO:0008006" key="5">
    <source>
        <dbReference type="Google" id="ProtNLM"/>
    </source>
</evidence>
<dbReference type="KEGG" id="pdh:B9T62_06045"/>
<comment type="cofactor">
    <cofactor evidence="1">
        <name>FMN</name>
        <dbReference type="ChEBI" id="CHEBI:58210"/>
    </cofactor>
</comment>
<dbReference type="InterPro" id="IPR052174">
    <property type="entry name" value="Flavoredoxin"/>
</dbReference>
<name>A0A2Z2KKJ6_9BACL</name>
<evidence type="ECO:0000313" key="3">
    <source>
        <dbReference type="EMBL" id="ASA20401.1"/>
    </source>
</evidence>
<dbReference type="Proteomes" id="UP000249890">
    <property type="component" value="Chromosome"/>
</dbReference>
<keyword evidence="4" id="KW-1185">Reference proteome</keyword>
<evidence type="ECO:0000256" key="2">
    <source>
        <dbReference type="ARBA" id="ARBA00022630"/>
    </source>
</evidence>
<sequence length="99" mass="11353">MPDKFACAGFTSTPSQLVQPARITECPLQIEAQVKHIRIPEHAPHFAIVETQTVRVHVHQELVLGEHHINPAFWNPLIYNFRHSFGLSPEWGKSYRSET</sequence>
<gene>
    <name evidence="3" type="ORF">B9T62_06045</name>
</gene>
<keyword evidence="2" id="KW-0285">Flavoprotein</keyword>
<accession>A0A2Z2KKJ6</accession>
<dbReference type="PANTHER" id="PTHR43567:SF1">
    <property type="entry name" value="FLAVOREDOXIN"/>
    <property type="match status" value="1"/>
</dbReference>
<evidence type="ECO:0000256" key="1">
    <source>
        <dbReference type="ARBA" id="ARBA00001917"/>
    </source>
</evidence>
<dbReference type="EMBL" id="CP021780">
    <property type="protein sequence ID" value="ASA20401.1"/>
    <property type="molecule type" value="Genomic_DNA"/>
</dbReference>
<dbReference type="RefSeq" id="WP_087914421.1">
    <property type="nucleotide sequence ID" value="NZ_CP021780.1"/>
</dbReference>
<dbReference type="Gene3D" id="2.30.110.10">
    <property type="entry name" value="Electron Transport, Fmn-binding Protein, Chain A"/>
    <property type="match status" value="1"/>
</dbReference>
<reference evidence="3 4" key="1">
    <citation type="submission" date="2017-06" db="EMBL/GenBank/DDBJ databases">
        <title>Complete genome sequence of Paenibacillus donghaensis KCTC 13049T isolated from East Sea sediment, South Korea.</title>
        <authorList>
            <person name="Jung B.K."/>
            <person name="Hong S.-J."/>
            <person name="Shin J.-H."/>
        </authorList>
    </citation>
    <scope>NUCLEOTIDE SEQUENCE [LARGE SCALE GENOMIC DNA]</scope>
    <source>
        <strain evidence="3 4">KCTC 13049</strain>
    </source>
</reference>
<organism evidence="3 4">
    <name type="scientific">Paenibacillus donghaensis</name>
    <dbReference type="NCBI Taxonomy" id="414771"/>
    <lineage>
        <taxon>Bacteria</taxon>
        <taxon>Bacillati</taxon>
        <taxon>Bacillota</taxon>
        <taxon>Bacilli</taxon>
        <taxon>Bacillales</taxon>
        <taxon>Paenibacillaceae</taxon>
        <taxon>Paenibacillus</taxon>
    </lineage>
</organism>
<dbReference type="OrthoDB" id="9794638at2"/>
<protein>
    <recommendedName>
        <fullName evidence="5">Flavin reductase like domain-containing protein</fullName>
    </recommendedName>
</protein>
<evidence type="ECO:0000313" key="4">
    <source>
        <dbReference type="Proteomes" id="UP000249890"/>
    </source>
</evidence>
<proteinExistence type="predicted"/>
<dbReference type="AlphaFoldDB" id="A0A2Z2KKJ6"/>